<gene>
    <name evidence="1" type="ORF">LCGC14_0603030</name>
</gene>
<dbReference type="AlphaFoldDB" id="A0A0F9UIE5"/>
<proteinExistence type="predicted"/>
<protein>
    <submittedName>
        <fullName evidence="1">Uncharacterized protein</fullName>
    </submittedName>
</protein>
<name>A0A0F9UIE5_9ZZZZ</name>
<evidence type="ECO:0000313" key="1">
    <source>
        <dbReference type="EMBL" id="KKN53333.1"/>
    </source>
</evidence>
<comment type="caution">
    <text evidence="1">The sequence shown here is derived from an EMBL/GenBank/DDBJ whole genome shotgun (WGS) entry which is preliminary data.</text>
</comment>
<dbReference type="EMBL" id="LAZR01000975">
    <property type="protein sequence ID" value="KKN53333.1"/>
    <property type="molecule type" value="Genomic_DNA"/>
</dbReference>
<organism evidence="1">
    <name type="scientific">marine sediment metagenome</name>
    <dbReference type="NCBI Taxonomy" id="412755"/>
    <lineage>
        <taxon>unclassified sequences</taxon>
        <taxon>metagenomes</taxon>
        <taxon>ecological metagenomes</taxon>
    </lineage>
</organism>
<sequence>MNYKIEYEKQHRKYQREHRKREKERMKKLHKNNNTSYITWYGSNYVKIGKGDMKRAKAGNIYHKECVVLLCTDEYSEKQLQSKFSYLNLRNLRFKEAGKELFKIDDKLIKFIQEISQGVKIIDLKIIKKLKEFINI</sequence>
<accession>A0A0F9UIE5</accession>
<reference evidence="1" key="1">
    <citation type="journal article" date="2015" name="Nature">
        <title>Complex archaea that bridge the gap between prokaryotes and eukaryotes.</title>
        <authorList>
            <person name="Spang A."/>
            <person name="Saw J.H."/>
            <person name="Jorgensen S.L."/>
            <person name="Zaremba-Niedzwiedzka K."/>
            <person name="Martijn J."/>
            <person name="Lind A.E."/>
            <person name="van Eijk R."/>
            <person name="Schleper C."/>
            <person name="Guy L."/>
            <person name="Ettema T.J."/>
        </authorList>
    </citation>
    <scope>NUCLEOTIDE SEQUENCE</scope>
</reference>